<dbReference type="STRING" id="1561998.A0A1I7UPN3"/>
<dbReference type="AlphaFoldDB" id="A0A1I7UPN3"/>
<organism evidence="1 2">
    <name type="scientific">Caenorhabditis tropicalis</name>
    <dbReference type="NCBI Taxonomy" id="1561998"/>
    <lineage>
        <taxon>Eukaryota</taxon>
        <taxon>Metazoa</taxon>
        <taxon>Ecdysozoa</taxon>
        <taxon>Nematoda</taxon>
        <taxon>Chromadorea</taxon>
        <taxon>Rhabditida</taxon>
        <taxon>Rhabditina</taxon>
        <taxon>Rhabditomorpha</taxon>
        <taxon>Rhabditoidea</taxon>
        <taxon>Rhabditidae</taxon>
        <taxon>Peloderinae</taxon>
        <taxon>Caenorhabditis</taxon>
    </lineage>
</organism>
<name>A0A1I7UPN3_9PELO</name>
<dbReference type="Proteomes" id="UP000095282">
    <property type="component" value="Unplaced"/>
</dbReference>
<reference evidence="2" key="1">
    <citation type="submission" date="2016-11" db="UniProtKB">
        <authorList>
            <consortium name="WormBaseParasite"/>
        </authorList>
    </citation>
    <scope>IDENTIFICATION</scope>
</reference>
<evidence type="ECO:0000313" key="1">
    <source>
        <dbReference type="Proteomes" id="UP000095282"/>
    </source>
</evidence>
<accession>A0A1I7UPN3</accession>
<evidence type="ECO:0000313" key="2">
    <source>
        <dbReference type="WBParaSite" id="Csp11.Scaffold630.g18089.t1"/>
    </source>
</evidence>
<dbReference type="WBParaSite" id="Csp11.Scaffold630.g18089.t1">
    <property type="protein sequence ID" value="Csp11.Scaffold630.g18089.t1"/>
    <property type="gene ID" value="Csp11.Scaffold630.g18089"/>
</dbReference>
<protein>
    <submittedName>
        <fullName evidence="2">Tau95 domain-containing protein</fullName>
    </submittedName>
</protein>
<proteinExistence type="predicted"/>
<sequence>MSVVDFDDSKSIPAETVSDCEGYVGEDENFTDQLPKLQRTTSSLSVLLDAAYINKRWDRVWWNLEPIVSGVTETYAKTKKRKMMRIRQKHTLLFSMRKSNNEFFDETRECHRDNFPVTNLEIARTKICMRQPRKYERFEIPRVYGARDKKLLGTVAELLKDCVKRVIAKDGSYHFENLLSFRLQELHTHGNKSVQAPDDFYMPQPSDLASKFLELDGPLQR</sequence>
<keyword evidence="1" id="KW-1185">Reference proteome</keyword>